<name>A0A0G2FCX6_9PEZI</name>
<dbReference type="Proteomes" id="UP000034680">
    <property type="component" value="Unassembled WGS sequence"/>
</dbReference>
<dbReference type="OrthoDB" id="5234614at2759"/>
<dbReference type="AlphaFoldDB" id="A0A0G2FCX6"/>
<reference evidence="1 2" key="2">
    <citation type="submission" date="2015-05" db="EMBL/GenBank/DDBJ databases">
        <authorList>
            <person name="Morales-Cruz A."/>
            <person name="Amrine K.C."/>
            <person name="Cantu D."/>
        </authorList>
    </citation>
    <scope>NUCLEOTIDE SEQUENCE [LARGE SCALE GENOMIC DNA]</scope>
    <source>
        <strain evidence="1">DA912</strain>
    </source>
</reference>
<dbReference type="STRING" id="1214573.A0A0G2FCX6"/>
<evidence type="ECO:0000313" key="1">
    <source>
        <dbReference type="EMBL" id="KKY32019.1"/>
    </source>
</evidence>
<comment type="caution">
    <text evidence="1">The sequence shown here is derived from an EMBL/GenBank/DDBJ whole genome shotgun (WGS) entry which is preliminary data.</text>
</comment>
<dbReference type="EMBL" id="LCUC01000348">
    <property type="protein sequence ID" value="KKY32019.1"/>
    <property type="molecule type" value="Genomic_DNA"/>
</dbReference>
<proteinExistence type="predicted"/>
<sequence length="204" mass="23114">MSASLVHNEKTAIVTPVIAKKFGSRSTDSRIPSSPTHGEYRIASRQQAVEENIRPSLKSKTESRYIGEDHECFELDAVASFCQEFGIELDGNPWKNFKRLLCGYQDLPFIILQNPTNEHEFEYERMKKCPTLQWLSDVLEEIGLTLEDVVIVDICSLFSDNDLNRMGKDSQRTWDAVEKSYVCHLGSSAADEWALEEDMGASAE</sequence>
<organism evidence="1 2">
    <name type="scientific">Diaporthe ampelina</name>
    <dbReference type="NCBI Taxonomy" id="1214573"/>
    <lineage>
        <taxon>Eukaryota</taxon>
        <taxon>Fungi</taxon>
        <taxon>Dikarya</taxon>
        <taxon>Ascomycota</taxon>
        <taxon>Pezizomycotina</taxon>
        <taxon>Sordariomycetes</taxon>
        <taxon>Sordariomycetidae</taxon>
        <taxon>Diaporthales</taxon>
        <taxon>Diaporthaceae</taxon>
        <taxon>Diaporthe</taxon>
    </lineage>
</organism>
<accession>A0A0G2FCX6</accession>
<keyword evidence="2" id="KW-1185">Reference proteome</keyword>
<gene>
    <name evidence="1" type="ORF">UCDDA912_g08016</name>
</gene>
<reference evidence="1 2" key="1">
    <citation type="submission" date="2015-05" db="EMBL/GenBank/DDBJ databases">
        <title>Distinctive expansion of gene families associated with plant cell wall degradation and secondary metabolism in the genomes of grapevine trunk pathogens.</title>
        <authorList>
            <person name="Lawrence D.P."/>
            <person name="Travadon R."/>
            <person name="Rolshausen P.E."/>
            <person name="Baumgartner K."/>
        </authorList>
    </citation>
    <scope>NUCLEOTIDE SEQUENCE [LARGE SCALE GENOMIC DNA]</scope>
    <source>
        <strain evidence="1">DA912</strain>
    </source>
</reference>
<evidence type="ECO:0000313" key="2">
    <source>
        <dbReference type="Proteomes" id="UP000034680"/>
    </source>
</evidence>
<protein>
    <submittedName>
        <fullName evidence="1">Uncharacterized protein</fullName>
    </submittedName>
</protein>